<sequence length="625" mass="72310">MALQLPDHTGIPLDEIPYIGLRFVSLQRAQEFYANYAKKVGFVTRIRNTNFDKTRKDSKIPVNQSLHCSREGYRESRVKAATRVKRITTAGCKARMYVMLDRQKDNWMVSKLELKHTHPCSAKQAVHYTEYKELTMHAKCVIQNNDEAGIRPNKTYLALTNEVGGSSNLGYSEKDERNFITSNLRCADENADVKEMISYFMRMKDINPNFFYAVDVDEVNQFKSALWVDTRCRASYEYYGDVVSFDTTYRRNKHGLPFASFVGVNHHDLYDERRMWVPIYFQGKFWVGMRSTQRSESMHAFYGGYLHFKSGLIQFVHEYDNVLGNKEQKELEDDAADAKGVVPCSSSTTIERQFQREYTTSKFREEQQEFRKKGDCLVRGATHEGNLFYLIVKEQYILYREPRSWNNIVEFDPLTHKIRCECNMFASRGILCCHCLDVYFYYGVDRVPSCYVLPRWSKNVQRKHTFIKSSHDEKRSDESHNLFRRLCTHFFNVAQEFITCEEEAAMLNSGLDELRAKLVDYRVNLGSRSVPNTDNNMVTQSDTACVASDIQSPSKVATKGRPRLKKLGSELDTSIKRYMRRKKNNPPQENNGAINPNIVAVPALSTNESHGNGGFLSLLHSFLHS</sequence>
<protein>
    <recommendedName>
        <fullName evidence="2">SWIM-type domain-containing protein</fullName>
    </recommendedName>
</protein>
<keyword evidence="1" id="KW-0479">Metal-binding</keyword>
<dbReference type="AlphaFoldDB" id="A0A444ZPK6"/>
<dbReference type="PANTHER" id="PTHR47718">
    <property type="entry name" value="OS01G0519700 PROTEIN"/>
    <property type="match status" value="1"/>
</dbReference>
<dbReference type="InterPro" id="IPR004330">
    <property type="entry name" value="FAR1_DNA_bnd_dom"/>
</dbReference>
<proteinExistence type="predicted"/>
<organism evidence="3 4">
    <name type="scientific">Arachis hypogaea</name>
    <name type="common">Peanut</name>
    <dbReference type="NCBI Taxonomy" id="3818"/>
    <lineage>
        <taxon>Eukaryota</taxon>
        <taxon>Viridiplantae</taxon>
        <taxon>Streptophyta</taxon>
        <taxon>Embryophyta</taxon>
        <taxon>Tracheophyta</taxon>
        <taxon>Spermatophyta</taxon>
        <taxon>Magnoliopsida</taxon>
        <taxon>eudicotyledons</taxon>
        <taxon>Gunneridae</taxon>
        <taxon>Pentapetalae</taxon>
        <taxon>rosids</taxon>
        <taxon>fabids</taxon>
        <taxon>Fabales</taxon>
        <taxon>Fabaceae</taxon>
        <taxon>Papilionoideae</taxon>
        <taxon>50 kb inversion clade</taxon>
        <taxon>dalbergioids sensu lato</taxon>
        <taxon>Dalbergieae</taxon>
        <taxon>Pterocarpus clade</taxon>
        <taxon>Arachis</taxon>
    </lineage>
</organism>
<dbReference type="EMBL" id="SDMP01000014">
    <property type="protein sequence ID" value="RYR16130.1"/>
    <property type="molecule type" value="Genomic_DNA"/>
</dbReference>
<keyword evidence="1" id="KW-0862">Zinc</keyword>
<accession>A0A444ZPK6</accession>
<comment type="caution">
    <text evidence="3">The sequence shown here is derived from an EMBL/GenBank/DDBJ whole genome shotgun (WGS) entry which is preliminary data.</text>
</comment>
<dbReference type="PROSITE" id="PS50966">
    <property type="entry name" value="ZF_SWIM"/>
    <property type="match status" value="1"/>
</dbReference>
<feature type="domain" description="SWIM-type" evidence="2">
    <location>
        <begin position="405"/>
        <end position="443"/>
    </location>
</feature>
<dbReference type="Proteomes" id="UP000289738">
    <property type="component" value="Chromosome B04"/>
</dbReference>
<keyword evidence="4" id="KW-1185">Reference proteome</keyword>
<evidence type="ECO:0000256" key="1">
    <source>
        <dbReference type="PROSITE-ProRule" id="PRU00325"/>
    </source>
</evidence>
<reference evidence="3 4" key="1">
    <citation type="submission" date="2019-01" db="EMBL/GenBank/DDBJ databases">
        <title>Sequencing of cultivated peanut Arachis hypogaea provides insights into genome evolution and oil improvement.</title>
        <authorList>
            <person name="Chen X."/>
        </authorList>
    </citation>
    <scope>NUCLEOTIDE SEQUENCE [LARGE SCALE GENOMIC DNA]</scope>
    <source>
        <strain evidence="4">cv. Fuhuasheng</strain>
        <tissue evidence="3">Leaves</tissue>
    </source>
</reference>
<evidence type="ECO:0000313" key="3">
    <source>
        <dbReference type="EMBL" id="RYR16130.1"/>
    </source>
</evidence>
<dbReference type="Pfam" id="PF03101">
    <property type="entry name" value="FAR1"/>
    <property type="match status" value="1"/>
</dbReference>
<gene>
    <name evidence="3" type="ORF">Ahy_B04g073070</name>
</gene>
<dbReference type="GO" id="GO:0008270">
    <property type="term" value="F:zinc ion binding"/>
    <property type="evidence" value="ECO:0007669"/>
    <property type="project" value="UniProtKB-KW"/>
</dbReference>
<evidence type="ECO:0000259" key="2">
    <source>
        <dbReference type="PROSITE" id="PS50966"/>
    </source>
</evidence>
<evidence type="ECO:0000313" key="4">
    <source>
        <dbReference type="Proteomes" id="UP000289738"/>
    </source>
</evidence>
<name>A0A444ZPK6_ARAHY</name>
<dbReference type="InterPro" id="IPR007527">
    <property type="entry name" value="Znf_SWIM"/>
</dbReference>
<keyword evidence="1" id="KW-0863">Zinc-finger</keyword>